<protein>
    <recommendedName>
        <fullName evidence="2">C2H2-type domain-containing protein</fullName>
    </recommendedName>
</protein>
<feature type="domain" description="C2H2-type" evidence="2">
    <location>
        <begin position="180"/>
        <end position="206"/>
    </location>
</feature>
<evidence type="ECO:0000256" key="1">
    <source>
        <dbReference type="SAM" id="MobiDB-lite"/>
    </source>
</evidence>
<keyword evidence="4" id="KW-1185">Reference proteome</keyword>
<accession>A0A8K0QUT3</accession>
<feature type="compositionally biased region" description="Polar residues" evidence="1">
    <location>
        <begin position="10"/>
        <end position="20"/>
    </location>
</feature>
<dbReference type="InterPro" id="IPR013087">
    <property type="entry name" value="Znf_C2H2_type"/>
</dbReference>
<evidence type="ECO:0000313" key="4">
    <source>
        <dbReference type="Proteomes" id="UP000813461"/>
    </source>
</evidence>
<sequence length="228" mass="25665">MDGERRRTIHNTAKQLSSWSPRKPHSQPGGTTSKPTKCQMGYTISEDATKASRALCKMKYAALQARASHGPKTAKVAGANARSIERQSRHKPNSQNSFLNSNSSSSTLPPPRTTSVAFRRDYLGRNVPPFKTQYLLSSQTNMHAQNRLHYCTVDGCSSVGFERKGDLIRHSRGHQPPPEYVCPFCPDHDRKYLSSDKLEDHVRARHVHKDMDNSQLQDVLAKTFLHNL</sequence>
<gene>
    <name evidence="3" type="ORF">FB567DRAFT_246112</name>
</gene>
<evidence type="ECO:0000313" key="3">
    <source>
        <dbReference type="EMBL" id="KAH7069343.1"/>
    </source>
</evidence>
<proteinExistence type="predicted"/>
<dbReference type="AlphaFoldDB" id="A0A8K0QUT3"/>
<evidence type="ECO:0000259" key="2">
    <source>
        <dbReference type="SMART" id="SM00355"/>
    </source>
</evidence>
<feature type="region of interest" description="Disordered" evidence="1">
    <location>
        <begin position="1"/>
        <end position="39"/>
    </location>
</feature>
<comment type="caution">
    <text evidence="3">The sequence shown here is derived from an EMBL/GenBank/DDBJ whole genome shotgun (WGS) entry which is preliminary data.</text>
</comment>
<reference evidence="3" key="1">
    <citation type="journal article" date="2021" name="Nat. Commun.">
        <title>Genetic determinants of endophytism in the Arabidopsis root mycobiome.</title>
        <authorList>
            <person name="Mesny F."/>
            <person name="Miyauchi S."/>
            <person name="Thiergart T."/>
            <person name="Pickel B."/>
            <person name="Atanasova L."/>
            <person name="Karlsson M."/>
            <person name="Huettel B."/>
            <person name="Barry K.W."/>
            <person name="Haridas S."/>
            <person name="Chen C."/>
            <person name="Bauer D."/>
            <person name="Andreopoulos W."/>
            <person name="Pangilinan J."/>
            <person name="LaButti K."/>
            <person name="Riley R."/>
            <person name="Lipzen A."/>
            <person name="Clum A."/>
            <person name="Drula E."/>
            <person name="Henrissat B."/>
            <person name="Kohler A."/>
            <person name="Grigoriev I.V."/>
            <person name="Martin F.M."/>
            <person name="Hacquard S."/>
        </authorList>
    </citation>
    <scope>NUCLEOTIDE SEQUENCE</scope>
    <source>
        <strain evidence="3">MPI-SDFR-AT-0120</strain>
    </source>
</reference>
<dbReference type="Gene3D" id="3.30.160.60">
    <property type="entry name" value="Classic Zinc Finger"/>
    <property type="match status" value="1"/>
</dbReference>
<dbReference type="OrthoDB" id="6077919at2759"/>
<feature type="domain" description="C2H2-type" evidence="2">
    <location>
        <begin position="149"/>
        <end position="174"/>
    </location>
</feature>
<dbReference type="EMBL" id="JAGMVJ010000030">
    <property type="protein sequence ID" value="KAH7069343.1"/>
    <property type="molecule type" value="Genomic_DNA"/>
</dbReference>
<dbReference type="Proteomes" id="UP000813461">
    <property type="component" value="Unassembled WGS sequence"/>
</dbReference>
<name>A0A8K0QUT3_9PLEO</name>
<organism evidence="3 4">
    <name type="scientific">Paraphoma chrysanthemicola</name>
    <dbReference type="NCBI Taxonomy" id="798071"/>
    <lineage>
        <taxon>Eukaryota</taxon>
        <taxon>Fungi</taxon>
        <taxon>Dikarya</taxon>
        <taxon>Ascomycota</taxon>
        <taxon>Pezizomycotina</taxon>
        <taxon>Dothideomycetes</taxon>
        <taxon>Pleosporomycetidae</taxon>
        <taxon>Pleosporales</taxon>
        <taxon>Pleosporineae</taxon>
        <taxon>Phaeosphaeriaceae</taxon>
        <taxon>Paraphoma</taxon>
    </lineage>
</organism>
<feature type="compositionally biased region" description="Low complexity" evidence="1">
    <location>
        <begin position="93"/>
        <end position="107"/>
    </location>
</feature>
<feature type="region of interest" description="Disordered" evidence="1">
    <location>
        <begin position="66"/>
        <end position="114"/>
    </location>
</feature>
<dbReference type="SMART" id="SM00355">
    <property type="entry name" value="ZnF_C2H2"/>
    <property type="match status" value="2"/>
</dbReference>